<gene>
    <name evidence="5" type="primary">smtB</name>
    <name evidence="5" type="ORF">LMUP508_00756</name>
</gene>
<organism evidence="5 6">
    <name type="scientific">Limosilactobacillus mucosae</name>
    <name type="common">Lactobacillus mucosae</name>
    <dbReference type="NCBI Taxonomy" id="97478"/>
    <lineage>
        <taxon>Bacteria</taxon>
        <taxon>Bacillati</taxon>
        <taxon>Bacillota</taxon>
        <taxon>Bacilli</taxon>
        <taxon>Lactobacillales</taxon>
        <taxon>Lactobacillaceae</taxon>
        <taxon>Limosilactobacillus</taxon>
    </lineage>
</organism>
<dbReference type="SUPFAM" id="SSF46785">
    <property type="entry name" value="Winged helix' DNA-binding domain"/>
    <property type="match status" value="1"/>
</dbReference>
<dbReference type="GO" id="GO:0003700">
    <property type="term" value="F:DNA-binding transcription factor activity"/>
    <property type="evidence" value="ECO:0007669"/>
    <property type="project" value="InterPro"/>
</dbReference>
<evidence type="ECO:0000259" key="4">
    <source>
        <dbReference type="PROSITE" id="PS50987"/>
    </source>
</evidence>
<accession>A0A508YJ85</accession>
<dbReference type="PRINTS" id="PR00778">
    <property type="entry name" value="HTHARSR"/>
</dbReference>
<protein>
    <submittedName>
        <fullName evidence="5">HTH-type transcriptional repressor SmtB</fullName>
    </submittedName>
</protein>
<dbReference type="InterPro" id="IPR001845">
    <property type="entry name" value="HTH_ArsR_DNA-bd_dom"/>
</dbReference>
<dbReference type="Gene3D" id="1.10.10.10">
    <property type="entry name" value="Winged helix-like DNA-binding domain superfamily/Winged helix DNA-binding domain"/>
    <property type="match status" value="1"/>
</dbReference>
<dbReference type="InterPro" id="IPR011991">
    <property type="entry name" value="ArsR-like_HTH"/>
</dbReference>
<dbReference type="EMBL" id="CABFNH010000008">
    <property type="protein sequence ID" value="VTZ89393.1"/>
    <property type="molecule type" value="Genomic_DNA"/>
</dbReference>
<sequence>MTEKNSYFNLPSDEEVDKMVELFKAFGDKTRYRIISMLAGRKLTVNEIADQLEVSQPAISHQLAVLKNAGLVIGNRQGQYVVYQLADQHIITILEQARAHRLN</sequence>
<dbReference type="CDD" id="cd00090">
    <property type="entry name" value="HTH_ARSR"/>
    <property type="match status" value="1"/>
</dbReference>
<keyword evidence="3" id="KW-0804">Transcription</keyword>
<reference evidence="5 6" key="1">
    <citation type="submission" date="2019-06" db="EMBL/GenBank/DDBJ databases">
        <authorList>
            <person name="Rodrigo-Torres L."/>
            <person name="Arahal R. D."/>
            <person name="Lucena T."/>
        </authorList>
    </citation>
    <scope>NUCLEOTIDE SEQUENCE [LARGE SCALE GENOMIC DNA]</scope>
    <source>
        <strain evidence="5 6">INIA P508</strain>
    </source>
</reference>
<name>A0A508YJ85_LIMMU</name>
<evidence type="ECO:0000313" key="5">
    <source>
        <dbReference type="EMBL" id="VTZ89393.1"/>
    </source>
</evidence>
<dbReference type="SMART" id="SM00418">
    <property type="entry name" value="HTH_ARSR"/>
    <property type="match status" value="1"/>
</dbReference>
<keyword evidence="1" id="KW-0805">Transcription regulation</keyword>
<evidence type="ECO:0000256" key="3">
    <source>
        <dbReference type="ARBA" id="ARBA00023163"/>
    </source>
</evidence>
<keyword evidence="2" id="KW-0238">DNA-binding</keyword>
<dbReference type="AlphaFoldDB" id="A0A508YJ85"/>
<dbReference type="Pfam" id="PF01022">
    <property type="entry name" value="HTH_5"/>
    <property type="match status" value="1"/>
</dbReference>
<proteinExistence type="predicted"/>
<dbReference type="NCBIfam" id="NF033788">
    <property type="entry name" value="HTH_metalloreg"/>
    <property type="match status" value="1"/>
</dbReference>
<dbReference type="InterPro" id="IPR051081">
    <property type="entry name" value="HTH_MetalResp_TranReg"/>
</dbReference>
<dbReference type="GO" id="GO:0003677">
    <property type="term" value="F:DNA binding"/>
    <property type="evidence" value="ECO:0007669"/>
    <property type="project" value="UniProtKB-KW"/>
</dbReference>
<dbReference type="InterPro" id="IPR036390">
    <property type="entry name" value="WH_DNA-bd_sf"/>
</dbReference>
<evidence type="ECO:0000256" key="1">
    <source>
        <dbReference type="ARBA" id="ARBA00023015"/>
    </source>
</evidence>
<dbReference type="InterPro" id="IPR036388">
    <property type="entry name" value="WH-like_DNA-bd_sf"/>
</dbReference>
<evidence type="ECO:0000313" key="6">
    <source>
        <dbReference type="Proteomes" id="UP000365705"/>
    </source>
</evidence>
<evidence type="ECO:0000256" key="2">
    <source>
        <dbReference type="ARBA" id="ARBA00023125"/>
    </source>
</evidence>
<dbReference type="PANTHER" id="PTHR33154:SF18">
    <property type="entry name" value="ARSENICAL RESISTANCE OPERON REPRESSOR"/>
    <property type="match status" value="1"/>
</dbReference>
<feature type="domain" description="HTH arsR-type" evidence="4">
    <location>
        <begin position="11"/>
        <end position="103"/>
    </location>
</feature>
<dbReference type="RefSeq" id="WP_143112830.1">
    <property type="nucleotide sequence ID" value="NZ_CABFNH010000008.1"/>
</dbReference>
<dbReference type="PANTHER" id="PTHR33154">
    <property type="entry name" value="TRANSCRIPTIONAL REGULATOR, ARSR FAMILY"/>
    <property type="match status" value="1"/>
</dbReference>
<dbReference type="Proteomes" id="UP000365705">
    <property type="component" value="Unassembled WGS sequence"/>
</dbReference>
<dbReference type="PROSITE" id="PS50987">
    <property type="entry name" value="HTH_ARSR_2"/>
    <property type="match status" value="1"/>
</dbReference>